<dbReference type="OrthoDB" id="66144at2759"/>
<dbReference type="InterPro" id="IPR041698">
    <property type="entry name" value="Methyltransf_25"/>
</dbReference>
<keyword evidence="1" id="KW-0808">Transferase</keyword>
<evidence type="ECO:0000313" key="4">
    <source>
        <dbReference type="Proteomes" id="UP000019484"/>
    </source>
</evidence>
<feature type="domain" description="Methyltransferase" evidence="2">
    <location>
        <begin position="65"/>
        <end position="161"/>
    </location>
</feature>
<protein>
    <recommendedName>
        <fullName evidence="2">Methyltransferase domain-containing protein</fullName>
    </recommendedName>
</protein>
<accession>W9YVH2</accession>
<dbReference type="InterPro" id="IPR029063">
    <property type="entry name" value="SAM-dependent_MTases_sf"/>
</dbReference>
<dbReference type="EMBL" id="AMWN01000002">
    <property type="protein sequence ID" value="EXJ93271.1"/>
    <property type="molecule type" value="Genomic_DNA"/>
</dbReference>
<organism evidence="3 4">
    <name type="scientific">Capronia coronata CBS 617.96</name>
    <dbReference type="NCBI Taxonomy" id="1182541"/>
    <lineage>
        <taxon>Eukaryota</taxon>
        <taxon>Fungi</taxon>
        <taxon>Dikarya</taxon>
        <taxon>Ascomycota</taxon>
        <taxon>Pezizomycotina</taxon>
        <taxon>Eurotiomycetes</taxon>
        <taxon>Chaetothyriomycetidae</taxon>
        <taxon>Chaetothyriales</taxon>
        <taxon>Herpotrichiellaceae</taxon>
        <taxon>Capronia</taxon>
    </lineage>
</organism>
<dbReference type="RefSeq" id="XP_007720765.1">
    <property type="nucleotide sequence ID" value="XM_007722575.1"/>
</dbReference>
<dbReference type="Proteomes" id="UP000019484">
    <property type="component" value="Unassembled WGS sequence"/>
</dbReference>
<dbReference type="Gene3D" id="3.40.50.150">
    <property type="entry name" value="Vaccinia Virus protein VP39"/>
    <property type="match status" value="1"/>
</dbReference>
<dbReference type="SUPFAM" id="SSF53335">
    <property type="entry name" value="S-adenosyl-L-methionine-dependent methyltransferases"/>
    <property type="match status" value="1"/>
</dbReference>
<dbReference type="GeneID" id="19156564"/>
<dbReference type="STRING" id="1182541.W9YVH2"/>
<reference evidence="3 4" key="1">
    <citation type="submission" date="2013-03" db="EMBL/GenBank/DDBJ databases">
        <title>The Genome Sequence of Capronia coronata CBS 617.96.</title>
        <authorList>
            <consortium name="The Broad Institute Genomics Platform"/>
            <person name="Cuomo C."/>
            <person name="de Hoog S."/>
            <person name="Gorbushina A."/>
            <person name="Walker B."/>
            <person name="Young S.K."/>
            <person name="Zeng Q."/>
            <person name="Gargeya S."/>
            <person name="Fitzgerald M."/>
            <person name="Haas B."/>
            <person name="Abouelleil A."/>
            <person name="Allen A.W."/>
            <person name="Alvarado L."/>
            <person name="Arachchi H.M."/>
            <person name="Berlin A.M."/>
            <person name="Chapman S.B."/>
            <person name="Gainer-Dewar J."/>
            <person name="Goldberg J."/>
            <person name="Griggs A."/>
            <person name="Gujja S."/>
            <person name="Hansen M."/>
            <person name="Howarth C."/>
            <person name="Imamovic A."/>
            <person name="Ireland A."/>
            <person name="Larimer J."/>
            <person name="McCowan C."/>
            <person name="Murphy C."/>
            <person name="Pearson M."/>
            <person name="Poon T.W."/>
            <person name="Priest M."/>
            <person name="Roberts A."/>
            <person name="Saif S."/>
            <person name="Shea T."/>
            <person name="Sisk P."/>
            <person name="Sykes S."/>
            <person name="Wortman J."/>
            <person name="Nusbaum C."/>
            <person name="Birren B."/>
        </authorList>
    </citation>
    <scope>NUCLEOTIDE SEQUENCE [LARGE SCALE GENOMIC DNA]</scope>
    <source>
        <strain evidence="3 4">CBS 617.96</strain>
    </source>
</reference>
<sequence>MAIPPSTDTSIRYLSTAQAYDLWADVYDTDGNFLQALDSIEIKTLMPRMLTLLEMSQLPRPWRLVDLGCGTGRNTAALLDIDNASVIGLDVSSGMLEIARQRLEQSTLHGKLHLQVFDMLQQAEAPESAKPADAVVSTLVLEHVPADTFFRHVAQILNPGGFLLLTNMHPEMGGLSQAGFTDPKTGKKIRPTSYAHTLTEVQAAATENGLELLGRLEERMVEESMVPLLGNRSRKWVGVAVWFGGIFHKRR</sequence>
<dbReference type="AlphaFoldDB" id="W9YVH2"/>
<dbReference type="CDD" id="cd02440">
    <property type="entry name" value="AdoMet_MTases"/>
    <property type="match status" value="1"/>
</dbReference>
<comment type="caution">
    <text evidence="3">The sequence shown here is derived from an EMBL/GenBank/DDBJ whole genome shotgun (WGS) entry which is preliminary data.</text>
</comment>
<dbReference type="GO" id="GO:0016740">
    <property type="term" value="F:transferase activity"/>
    <property type="evidence" value="ECO:0007669"/>
    <property type="project" value="UniProtKB-KW"/>
</dbReference>
<dbReference type="PANTHER" id="PTHR43861">
    <property type="entry name" value="TRANS-ACONITATE 2-METHYLTRANSFERASE-RELATED"/>
    <property type="match status" value="1"/>
</dbReference>
<evidence type="ECO:0000313" key="3">
    <source>
        <dbReference type="EMBL" id="EXJ93271.1"/>
    </source>
</evidence>
<dbReference type="eggNOG" id="ENOG502S3GB">
    <property type="taxonomic scope" value="Eukaryota"/>
</dbReference>
<name>W9YVH2_9EURO</name>
<evidence type="ECO:0000256" key="1">
    <source>
        <dbReference type="ARBA" id="ARBA00022679"/>
    </source>
</evidence>
<dbReference type="HOGENOM" id="CLU_072385_0_0_1"/>
<keyword evidence="4" id="KW-1185">Reference proteome</keyword>
<proteinExistence type="predicted"/>
<gene>
    <name evidence="3" type="ORF">A1O1_01663</name>
</gene>
<evidence type="ECO:0000259" key="2">
    <source>
        <dbReference type="Pfam" id="PF13649"/>
    </source>
</evidence>
<dbReference type="Pfam" id="PF13649">
    <property type="entry name" value="Methyltransf_25"/>
    <property type="match status" value="1"/>
</dbReference>